<gene>
    <name evidence="8" type="ORF">MJB10_23485</name>
</gene>
<evidence type="ECO:0000313" key="9">
    <source>
        <dbReference type="Proteomes" id="UP001304650"/>
    </source>
</evidence>
<keyword evidence="4 5" id="KW-0472">Membrane</keyword>
<dbReference type="SUPFAM" id="SSF55073">
    <property type="entry name" value="Nucleotide cyclase"/>
    <property type="match status" value="1"/>
</dbReference>
<dbReference type="InterPro" id="IPR011042">
    <property type="entry name" value="6-blade_b-propeller_TolB-like"/>
</dbReference>
<evidence type="ECO:0000256" key="1">
    <source>
        <dbReference type="ARBA" id="ARBA00004236"/>
    </source>
</evidence>
<comment type="subcellular location">
    <subcellularLocation>
        <location evidence="1">Cell membrane</location>
    </subcellularLocation>
</comment>
<dbReference type="Gene3D" id="6.10.340.10">
    <property type="match status" value="1"/>
</dbReference>
<keyword evidence="9" id="KW-1185">Reference proteome</keyword>
<evidence type="ECO:0000259" key="6">
    <source>
        <dbReference type="PROSITE" id="PS50125"/>
    </source>
</evidence>
<dbReference type="InterPro" id="IPR050697">
    <property type="entry name" value="Adenylyl/Guanylyl_Cyclase_3/4"/>
</dbReference>
<dbReference type="GO" id="GO:0005886">
    <property type="term" value="C:plasma membrane"/>
    <property type="evidence" value="ECO:0007669"/>
    <property type="project" value="UniProtKB-SubCell"/>
</dbReference>
<protein>
    <submittedName>
        <fullName evidence="8">Adenylate/guanylate cyclase domain-containing protein</fullName>
    </submittedName>
</protein>
<dbReference type="SMART" id="SM00044">
    <property type="entry name" value="CYCc"/>
    <property type="match status" value="1"/>
</dbReference>
<dbReference type="InterPro" id="IPR029787">
    <property type="entry name" value="Nucleotide_cyclase"/>
</dbReference>
<dbReference type="GO" id="GO:0035556">
    <property type="term" value="P:intracellular signal transduction"/>
    <property type="evidence" value="ECO:0007669"/>
    <property type="project" value="InterPro"/>
</dbReference>
<dbReference type="Gene3D" id="2.120.10.30">
    <property type="entry name" value="TolB, C-terminal domain"/>
    <property type="match status" value="1"/>
</dbReference>
<proteinExistence type="inferred from homology"/>
<dbReference type="RefSeq" id="WP_314799191.1">
    <property type="nucleotide sequence ID" value="NZ_CP130319.1"/>
</dbReference>
<feature type="transmembrane region" description="Helical" evidence="5">
    <location>
        <begin position="344"/>
        <end position="368"/>
    </location>
</feature>
<dbReference type="GO" id="GO:0004016">
    <property type="term" value="F:adenylate cyclase activity"/>
    <property type="evidence" value="ECO:0007669"/>
    <property type="project" value="UniProtKB-ARBA"/>
</dbReference>
<dbReference type="PANTHER" id="PTHR43081:SF1">
    <property type="entry name" value="ADENYLATE CYCLASE, TERMINAL-DIFFERENTIATION SPECIFIC"/>
    <property type="match status" value="1"/>
</dbReference>
<organism evidence="8 9">
    <name type="scientific">Paenibacillus roseopurpureus</name>
    <dbReference type="NCBI Taxonomy" id="2918901"/>
    <lineage>
        <taxon>Bacteria</taxon>
        <taxon>Bacillati</taxon>
        <taxon>Bacillota</taxon>
        <taxon>Bacilli</taxon>
        <taxon>Bacillales</taxon>
        <taxon>Paenibacillaceae</taxon>
        <taxon>Paenibacillus</taxon>
    </lineage>
</organism>
<keyword evidence="5" id="KW-0812">Transmembrane</keyword>
<feature type="transmembrane region" description="Helical" evidence="5">
    <location>
        <begin position="380"/>
        <end position="402"/>
    </location>
</feature>
<dbReference type="PROSITE" id="PS50125">
    <property type="entry name" value="GUANYLATE_CYCLASE_2"/>
    <property type="match status" value="1"/>
</dbReference>
<dbReference type="Proteomes" id="UP001304650">
    <property type="component" value="Chromosome"/>
</dbReference>
<evidence type="ECO:0000259" key="7">
    <source>
        <dbReference type="PROSITE" id="PS50885"/>
    </source>
</evidence>
<name>A0AA96LN19_9BACL</name>
<accession>A0AA96LN19</accession>
<dbReference type="Pfam" id="PF00672">
    <property type="entry name" value="HAMP"/>
    <property type="match status" value="1"/>
</dbReference>
<evidence type="ECO:0000313" key="8">
    <source>
        <dbReference type="EMBL" id="WNR44024.1"/>
    </source>
</evidence>
<dbReference type="EMBL" id="CP130319">
    <property type="protein sequence ID" value="WNR44024.1"/>
    <property type="molecule type" value="Genomic_DNA"/>
</dbReference>
<comment type="similarity">
    <text evidence="2">Belongs to the adenylyl cyclase class-3 family.</text>
</comment>
<keyword evidence="3" id="KW-1003">Cell membrane</keyword>
<evidence type="ECO:0000256" key="5">
    <source>
        <dbReference type="SAM" id="Phobius"/>
    </source>
</evidence>
<dbReference type="AlphaFoldDB" id="A0AA96LN19"/>
<dbReference type="GO" id="GO:0006171">
    <property type="term" value="P:cAMP biosynthetic process"/>
    <property type="evidence" value="ECO:0007669"/>
    <property type="project" value="TreeGrafter"/>
</dbReference>
<sequence>MKKSIAALLLVLLLLGVAGTYLGENQERIELWPWKKSMPFDGLSKAISDAQNNLFVIDNAKKTIHKLNPEGVLQFSITSDTGKNGEVYRFNDMAVDTQGYLYTIRTLLDPYGIVVKSEQIVRYKPDGKFDRSLFTQEYSDSQSKRYRIGSLRNIQIHEGMVYFFNDEVSKLSLYQTPAGEGSTQEPTLTNTIMLPSNKYVAEADGYKLGAIYYSTRSGEIYHAMADGRSEQVYPLPGIDRTRRNFPESMHLDEQGRLIFIDFNARMIARLDPKQPYVLEALVDDEKAKANHVELAFDTTTSSVGSDGSLIIVESAQINRRLPDGTITEPLVEAKFSSAERKGTLFVWFIAVASLLLVLLAFKLIYFDLLKRRLPLMVKQIFILIPVIALSMILLSTVIYNSFSQKMEEETFSELILLAKNGQNLVDGDKLEAMSSPLDYRGSAYQSFRKRIQAVFENNVRDDNQGFYKAVYKYEDGVIYRILEDDDGMHMFNPFQQTPENQQVVLEGKTATGQWEDFSGEWRYAIAPIYNSGGKIVGVFETSKNLDGLLKHRQAVLHSIIRNIAYISVGLLLVLVVMTYVLLSSIRKLRNSVGEIAKGNWDTVVTIHTRDEVSDLGDSVNLMASRIREYITKVENFSQSYYRFVPQQFLRFLNKETILDVELGDQVEQRMSILIFNIRAFFQMSKGLTPEENFNFVNSFLKRFGPYVRKHEGLMNKYLGAGFMALFPNQTDEALMACVEMRRELEIYNGHRANVGYKPVDFGIGLHKGPMRLGIIGEEQRLEGTVISDGVNLATMLEKMTEPLGASILITDAVVQSLERPADFLYRDLGLIQIDGVKEPLHLFDVYQGDPETIRVLKEKTKALFEQAVTFYQVGRFYDAREAFLMVIKQNRQDKAAQLYFYMCDEYFGQGTTGEWNGTLSVS</sequence>
<dbReference type="KEGG" id="proo:MJB10_23485"/>
<dbReference type="SUPFAM" id="SSF158472">
    <property type="entry name" value="HAMP domain-like"/>
    <property type="match status" value="1"/>
</dbReference>
<dbReference type="CDD" id="cd06225">
    <property type="entry name" value="HAMP"/>
    <property type="match status" value="1"/>
</dbReference>
<keyword evidence="5" id="KW-1133">Transmembrane helix</keyword>
<feature type="domain" description="HAMP" evidence="7">
    <location>
        <begin position="579"/>
        <end position="631"/>
    </location>
</feature>
<dbReference type="InterPro" id="IPR001054">
    <property type="entry name" value="A/G_cyclase"/>
</dbReference>
<dbReference type="Pfam" id="PF00211">
    <property type="entry name" value="Guanylate_cyc"/>
    <property type="match status" value="1"/>
</dbReference>
<feature type="transmembrane region" description="Helical" evidence="5">
    <location>
        <begin position="563"/>
        <end position="582"/>
    </location>
</feature>
<dbReference type="SUPFAM" id="SSF103190">
    <property type="entry name" value="Sensory domain-like"/>
    <property type="match status" value="1"/>
</dbReference>
<dbReference type="InterPro" id="IPR003660">
    <property type="entry name" value="HAMP_dom"/>
</dbReference>
<dbReference type="SUPFAM" id="SSF101898">
    <property type="entry name" value="NHL repeat"/>
    <property type="match status" value="1"/>
</dbReference>
<dbReference type="SMART" id="SM00304">
    <property type="entry name" value="HAMP"/>
    <property type="match status" value="1"/>
</dbReference>
<dbReference type="CDD" id="cd07302">
    <property type="entry name" value="CHD"/>
    <property type="match status" value="1"/>
</dbReference>
<dbReference type="PANTHER" id="PTHR43081">
    <property type="entry name" value="ADENYLATE CYCLASE, TERMINAL-DIFFERENTIATION SPECIFIC-RELATED"/>
    <property type="match status" value="1"/>
</dbReference>
<reference evidence="8" key="1">
    <citation type="submission" date="2022-02" db="EMBL/GenBank/DDBJ databases">
        <title>Paenibacillus sp. MBLB1832 Whole Genome Shotgun Sequencing.</title>
        <authorList>
            <person name="Hwang C.Y."/>
            <person name="Cho E.-S."/>
            <person name="Seo M.-J."/>
        </authorList>
    </citation>
    <scope>NUCLEOTIDE SEQUENCE</scope>
    <source>
        <strain evidence="8">MBLB1832</strain>
    </source>
</reference>
<dbReference type="InterPro" id="IPR029151">
    <property type="entry name" value="Sensor-like_sf"/>
</dbReference>
<dbReference type="Gene3D" id="3.30.70.1230">
    <property type="entry name" value="Nucleotide cyclase"/>
    <property type="match status" value="1"/>
</dbReference>
<evidence type="ECO:0000256" key="2">
    <source>
        <dbReference type="ARBA" id="ARBA00005381"/>
    </source>
</evidence>
<feature type="domain" description="Guanylate cyclase" evidence="6">
    <location>
        <begin position="671"/>
        <end position="797"/>
    </location>
</feature>
<evidence type="ECO:0000256" key="4">
    <source>
        <dbReference type="ARBA" id="ARBA00023136"/>
    </source>
</evidence>
<dbReference type="PROSITE" id="PS50885">
    <property type="entry name" value="HAMP"/>
    <property type="match status" value="1"/>
</dbReference>
<evidence type="ECO:0000256" key="3">
    <source>
        <dbReference type="ARBA" id="ARBA00022475"/>
    </source>
</evidence>